<dbReference type="InterPro" id="IPR001766">
    <property type="entry name" value="Fork_head_dom"/>
</dbReference>
<dbReference type="SUPFAM" id="SSF46785">
    <property type="entry name" value="Winged helix' DNA-binding domain"/>
    <property type="match status" value="1"/>
</dbReference>
<dbReference type="PANTHER" id="PTHR13962">
    <property type="entry name" value="FORKHEAD BOX PROTEIN N3-LIKE PROTEIN-RELATED"/>
    <property type="match status" value="1"/>
</dbReference>
<accession>A0A4C1XNJ4</accession>
<name>A0A4C1XNJ4_EUMVA</name>
<reference evidence="9 10" key="1">
    <citation type="journal article" date="2019" name="Commun. Biol.">
        <title>The bagworm genome reveals a unique fibroin gene that provides high tensile strength.</title>
        <authorList>
            <person name="Kono N."/>
            <person name="Nakamura H."/>
            <person name="Ohtoshi R."/>
            <person name="Tomita M."/>
            <person name="Numata K."/>
            <person name="Arakawa K."/>
        </authorList>
    </citation>
    <scope>NUCLEOTIDE SEQUENCE [LARGE SCALE GENOMIC DNA]</scope>
</reference>
<comment type="caution">
    <text evidence="9">The sequence shown here is derived from an EMBL/GenBank/DDBJ whole genome shotgun (WGS) entry which is preliminary data.</text>
</comment>
<evidence type="ECO:0000256" key="3">
    <source>
        <dbReference type="ARBA" id="ARBA00023125"/>
    </source>
</evidence>
<feature type="compositionally biased region" description="Pro residues" evidence="7">
    <location>
        <begin position="237"/>
        <end position="260"/>
    </location>
</feature>
<evidence type="ECO:0000256" key="7">
    <source>
        <dbReference type="SAM" id="MobiDB-lite"/>
    </source>
</evidence>
<feature type="region of interest" description="Disordered" evidence="7">
    <location>
        <begin position="231"/>
        <end position="264"/>
    </location>
</feature>
<organism evidence="9 10">
    <name type="scientific">Eumeta variegata</name>
    <name type="common">Bagworm moth</name>
    <name type="synonym">Eumeta japonica</name>
    <dbReference type="NCBI Taxonomy" id="151549"/>
    <lineage>
        <taxon>Eukaryota</taxon>
        <taxon>Metazoa</taxon>
        <taxon>Ecdysozoa</taxon>
        <taxon>Arthropoda</taxon>
        <taxon>Hexapoda</taxon>
        <taxon>Insecta</taxon>
        <taxon>Pterygota</taxon>
        <taxon>Neoptera</taxon>
        <taxon>Endopterygota</taxon>
        <taxon>Lepidoptera</taxon>
        <taxon>Glossata</taxon>
        <taxon>Ditrysia</taxon>
        <taxon>Tineoidea</taxon>
        <taxon>Psychidae</taxon>
        <taxon>Oiketicinae</taxon>
        <taxon>Eumeta</taxon>
    </lineage>
</organism>
<dbReference type="InterPro" id="IPR047119">
    <property type="entry name" value="FOXN2/3-like"/>
</dbReference>
<dbReference type="InterPro" id="IPR018122">
    <property type="entry name" value="TF_fork_head_CS_1"/>
</dbReference>
<evidence type="ECO:0000313" key="10">
    <source>
        <dbReference type="Proteomes" id="UP000299102"/>
    </source>
</evidence>
<comment type="subcellular location">
    <subcellularLocation>
        <location evidence="1 6">Nucleus</location>
    </subcellularLocation>
</comment>
<evidence type="ECO:0000256" key="6">
    <source>
        <dbReference type="PROSITE-ProRule" id="PRU00089"/>
    </source>
</evidence>
<feature type="region of interest" description="Disordered" evidence="7">
    <location>
        <begin position="141"/>
        <end position="177"/>
    </location>
</feature>
<sequence length="388" mass="42332">MSTVICKQTTQIYKLFYLLAAPDLEEGKARHQPRAAVSGGAKTMIIVLWLMAPMRGERGGSPARGARAALPLSRRVIRQIARHVASSGRSLRRLEVSGRVIDNFDDIDDLSDDSDQDMPLTAIYLLEACAWAEMSLSGVRRQRGQPTAAGARRRPHEPQLATRPEPAQRYSPSPAVSGTLTVPRCITSLSFLGSSFARDVKVPDECPRTVGINLSKGDVEDGKLTGSQVIIKTEQPTTPPPAPRAPSPPRTPSKAPPSPTLSPHTKPPYSFSCLIFMAIEAAPARALPVKEIYAWIVKHFPYYRDAPQGWKNSVRHNLSLNKCFHKVAATPGLGKGSLWTVDPQHRVTLLQVWPALEAHQLLYLVHNLITSGSNSVNGVTNSIDQKGS</sequence>
<proteinExistence type="predicted"/>
<dbReference type="Gene3D" id="1.10.10.10">
    <property type="entry name" value="Winged helix-like DNA-binding domain superfamily/Winged helix DNA-binding domain"/>
    <property type="match status" value="1"/>
</dbReference>
<dbReference type="InterPro" id="IPR036390">
    <property type="entry name" value="WH_DNA-bd_sf"/>
</dbReference>
<keyword evidence="3 6" id="KW-0238">DNA-binding</keyword>
<keyword evidence="2" id="KW-0805">Transcription regulation</keyword>
<dbReference type="GO" id="GO:0003700">
    <property type="term" value="F:DNA-binding transcription factor activity"/>
    <property type="evidence" value="ECO:0007669"/>
    <property type="project" value="InterPro"/>
</dbReference>
<keyword evidence="10" id="KW-1185">Reference proteome</keyword>
<dbReference type="Proteomes" id="UP000299102">
    <property type="component" value="Unassembled WGS sequence"/>
</dbReference>
<dbReference type="PROSITE" id="PS50039">
    <property type="entry name" value="FORK_HEAD_3"/>
    <property type="match status" value="1"/>
</dbReference>
<dbReference type="InterPro" id="IPR036388">
    <property type="entry name" value="WH-like_DNA-bd_sf"/>
</dbReference>
<evidence type="ECO:0000256" key="2">
    <source>
        <dbReference type="ARBA" id="ARBA00023015"/>
    </source>
</evidence>
<evidence type="ECO:0000259" key="8">
    <source>
        <dbReference type="PROSITE" id="PS50039"/>
    </source>
</evidence>
<evidence type="ECO:0000313" key="9">
    <source>
        <dbReference type="EMBL" id="GBP63795.1"/>
    </source>
</evidence>
<dbReference type="STRING" id="151549.A0A4C1XNJ4"/>
<gene>
    <name evidence="9" type="primary">FOXN3</name>
    <name evidence="9" type="ORF">EVAR_44896_1</name>
</gene>
<dbReference type="PROSITE" id="PS00658">
    <property type="entry name" value="FORK_HEAD_2"/>
    <property type="match status" value="1"/>
</dbReference>
<evidence type="ECO:0000256" key="4">
    <source>
        <dbReference type="ARBA" id="ARBA00023163"/>
    </source>
</evidence>
<dbReference type="AlphaFoldDB" id="A0A4C1XNJ4"/>
<protein>
    <submittedName>
        <fullName evidence="9">Forkhead box protein N3</fullName>
    </submittedName>
</protein>
<evidence type="ECO:0000256" key="5">
    <source>
        <dbReference type="ARBA" id="ARBA00023242"/>
    </source>
</evidence>
<feature type="domain" description="Fork-head" evidence="8">
    <location>
        <begin position="266"/>
        <end position="344"/>
    </location>
</feature>
<dbReference type="OrthoDB" id="5954824at2759"/>
<dbReference type="SMART" id="SM00339">
    <property type="entry name" value="FH"/>
    <property type="match status" value="1"/>
</dbReference>
<dbReference type="InterPro" id="IPR030456">
    <property type="entry name" value="TF_fork_head_CS_2"/>
</dbReference>
<dbReference type="GO" id="GO:0000987">
    <property type="term" value="F:cis-regulatory region sequence-specific DNA binding"/>
    <property type="evidence" value="ECO:0007669"/>
    <property type="project" value="TreeGrafter"/>
</dbReference>
<dbReference type="EMBL" id="BGZK01000880">
    <property type="protein sequence ID" value="GBP63795.1"/>
    <property type="molecule type" value="Genomic_DNA"/>
</dbReference>
<feature type="DNA-binding region" description="Fork-head" evidence="6">
    <location>
        <begin position="266"/>
        <end position="344"/>
    </location>
</feature>
<dbReference type="Pfam" id="PF00250">
    <property type="entry name" value="Forkhead"/>
    <property type="match status" value="1"/>
</dbReference>
<evidence type="ECO:0000256" key="1">
    <source>
        <dbReference type="ARBA" id="ARBA00004123"/>
    </source>
</evidence>
<dbReference type="GO" id="GO:0005634">
    <property type="term" value="C:nucleus"/>
    <property type="evidence" value="ECO:0007669"/>
    <property type="project" value="UniProtKB-SubCell"/>
</dbReference>
<dbReference type="PRINTS" id="PR00053">
    <property type="entry name" value="FORKHEAD"/>
</dbReference>
<dbReference type="PROSITE" id="PS00657">
    <property type="entry name" value="FORK_HEAD_1"/>
    <property type="match status" value="1"/>
</dbReference>
<keyword evidence="4" id="KW-0804">Transcription</keyword>
<keyword evidence="5 6" id="KW-0539">Nucleus</keyword>